<reference evidence="2 3" key="1">
    <citation type="submission" date="2024-04" db="EMBL/GenBank/DDBJ databases">
        <authorList>
            <person name="Rising A."/>
            <person name="Reimegard J."/>
            <person name="Sonavane S."/>
            <person name="Akerstrom W."/>
            <person name="Nylinder S."/>
            <person name="Hedman E."/>
            <person name="Kallberg Y."/>
        </authorList>
    </citation>
    <scope>NUCLEOTIDE SEQUENCE [LARGE SCALE GENOMIC DNA]</scope>
</reference>
<feature type="compositionally biased region" description="Polar residues" evidence="1">
    <location>
        <begin position="668"/>
        <end position="677"/>
    </location>
</feature>
<feature type="compositionally biased region" description="Basic and acidic residues" evidence="1">
    <location>
        <begin position="180"/>
        <end position="197"/>
    </location>
</feature>
<feature type="region of interest" description="Disordered" evidence="1">
    <location>
        <begin position="658"/>
        <end position="677"/>
    </location>
</feature>
<evidence type="ECO:0000256" key="1">
    <source>
        <dbReference type="SAM" id="MobiDB-lite"/>
    </source>
</evidence>
<accession>A0AAV2ANS2</accession>
<evidence type="ECO:0008006" key="4">
    <source>
        <dbReference type="Google" id="ProtNLM"/>
    </source>
</evidence>
<feature type="region of interest" description="Disordered" evidence="1">
    <location>
        <begin position="180"/>
        <end position="204"/>
    </location>
</feature>
<dbReference type="AlphaFoldDB" id="A0AAV2ANS2"/>
<comment type="caution">
    <text evidence="2">The sequence shown here is derived from an EMBL/GenBank/DDBJ whole genome shotgun (WGS) entry which is preliminary data.</text>
</comment>
<gene>
    <name evidence="2" type="ORF">LARSCL_LOCUS13600</name>
</gene>
<keyword evidence="3" id="KW-1185">Reference proteome</keyword>
<name>A0AAV2ANS2_9ARAC</name>
<organism evidence="2 3">
    <name type="scientific">Larinioides sclopetarius</name>
    <dbReference type="NCBI Taxonomy" id="280406"/>
    <lineage>
        <taxon>Eukaryota</taxon>
        <taxon>Metazoa</taxon>
        <taxon>Ecdysozoa</taxon>
        <taxon>Arthropoda</taxon>
        <taxon>Chelicerata</taxon>
        <taxon>Arachnida</taxon>
        <taxon>Araneae</taxon>
        <taxon>Araneomorphae</taxon>
        <taxon>Entelegynae</taxon>
        <taxon>Araneoidea</taxon>
        <taxon>Araneidae</taxon>
        <taxon>Larinioides</taxon>
    </lineage>
</organism>
<evidence type="ECO:0000313" key="3">
    <source>
        <dbReference type="Proteomes" id="UP001497382"/>
    </source>
</evidence>
<proteinExistence type="predicted"/>
<sequence length="677" mass="77179">MALFEVSFSIKRRLDVDMEFLNPSKKLKLDLPNNLDGNFENDEDWGGDDITAEEFDMLETQATQKIVAGSSKTFRQPLPVTNGKNQAIPIKEEEKSQQYELEGKVRILSDSLAKLSKELTEEKINRDKIITQKVNEFKVKENTLQKEIQKLESVLQFKNQEMKTVYDKVHILEMQVKEKKKNTEEKKDIARKDEKQKTNPQSSKFQDNFLNKFQFEPGSSIHTSGMQNKTKEPSFRKYRLQIDTPEGKTRGSGIVSSFLCNRLAILPSYNSFISPIITNQTLDTSGRNSVQISPVSIARLNSDNQTEELLDYFDSVLKNYVIHLNGISNRNIVAGPSTTSPLSLRKKESSQDSSFVISVLKDLSLFLSCHQFTSLIQKMESTIGVSNKKASKQNDLTQVVNTQLSSCDKTTSKFHNMMYSLFQSLVCLSNPKTYPTGLVKIEEIEWSFAALVSWSSSAMQNFMLYVSEIPLASFINSYHSVRSLLLILKLLTNVCTCKEIIPIVTHQNDSCVLCSLASLTLQKISRSPMEFITVMLLVEDFFSTLFSVHSFTELKLESSPCSSLILQGIVSSLRKFYEIYKENTRELILIFRKGFTLLHLFSRYFPSFKERRAGLEDNYISLVGEMLTLSKENPLFKDFYDLIHDLWDFQDDTSELDLEEPSEDAVTNMDSSSQASS</sequence>
<evidence type="ECO:0000313" key="2">
    <source>
        <dbReference type="EMBL" id="CAL1285261.1"/>
    </source>
</evidence>
<dbReference type="Proteomes" id="UP001497382">
    <property type="component" value="Unassembled WGS sequence"/>
</dbReference>
<protein>
    <recommendedName>
        <fullName evidence="4">ATR-interacting protein</fullName>
    </recommendedName>
</protein>
<dbReference type="EMBL" id="CAXIEN010000189">
    <property type="protein sequence ID" value="CAL1285261.1"/>
    <property type="molecule type" value="Genomic_DNA"/>
</dbReference>